<dbReference type="GO" id="GO:0007155">
    <property type="term" value="P:cell adhesion"/>
    <property type="evidence" value="ECO:0007669"/>
    <property type="project" value="InterPro"/>
</dbReference>
<proteinExistence type="inferred from homology"/>
<reference evidence="3" key="1">
    <citation type="journal article" date="2020" name="Int. J. Syst. Evol. Microbiol.">
        <title>Aquipluma nitroreducens gen. nov. sp. nov., a novel facultatively anaerobic bacterium isolated from a freshwater lake.</title>
        <authorList>
            <person name="Watanabe M."/>
            <person name="Kojima H."/>
            <person name="Fukui M."/>
        </authorList>
    </citation>
    <scope>NUCLEOTIDE SEQUENCE</scope>
    <source>
        <strain evidence="3">MeG22</strain>
    </source>
</reference>
<keyword evidence="4" id="KW-1185">Reference proteome</keyword>
<evidence type="ECO:0000313" key="4">
    <source>
        <dbReference type="Proteomes" id="UP001193389"/>
    </source>
</evidence>
<dbReference type="GO" id="GO:0009289">
    <property type="term" value="C:pilus"/>
    <property type="evidence" value="ECO:0007669"/>
    <property type="project" value="InterPro"/>
</dbReference>
<evidence type="ECO:0000256" key="1">
    <source>
        <dbReference type="ARBA" id="ARBA00009766"/>
    </source>
</evidence>
<dbReference type="Proteomes" id="UP001193389">
    <property type="component" value="Chromosome"/>
</dbReference>
<gene>
    <name evidence="3" type="ORF">AQPE_5064</name>
</gene>
<dbReference type="KEGG" id="anf:AQPE_5064"/>
<protein>
    <recommendedName>
        <fullName evidence="5">Curlin associated repeat-containing protein</fullName>
    </recommendedName>
</protein>
<dbReference type="EMBL" id="AP018694">
    <property type="protein sequence ID" value="BBE20869.1"/>
    <property type="molecule type" value="Genomic_DNA"/>
</dbReference>
<dbReference type="RefSeq" id="WP_318348961.1">
    <property type="nucleotide sequence ID" value="NZ_AP018694.1"/>
</dbReference>
<evidence type="ECO:0008006" key="5">
    <source>
        <dbReference type="Google" id="ProtNLM"/>
    </source>
</evidence>
<organism evidence="3 4">
    <name type="scientific">Aquipluma nitroreducens</name>
    <dbReference type="NCBI Taxonomy" id="2010828"/>
    <lineage>
        <taxon>Bacteria</taxon>
        <taxon>Pseudomonadati</taxon>
        <taxon>Bacteroidota</taxon>
        <taxon>Bacteroidia</taxon>
        <taxon>Marinilabiliales</taxon>
        <taxon>Prolixibacteraceae</taxon>
        <taxon>Aquipluma</taxon>
    </lineage>
</organism>
<evidence type="ECO:0000256" key="2">
    <source>
        <dbReference type="ARBA" id="ARBA00022729"/>
    </source>
</evidence>
<keyword evidence="2" id="KW-0732">Signal</keyword>
<dbReference type="InterPro" id="IPR009742">
    <property type="entry name" value="Curlin_rpt"/>
</dbReference>
<dbReference type="Pfam" id="PF07012">
    <property type="entry name" value="Curlin_rpt"/>
    <property type="match status" value="1"/>
</dbReference>
<dbReference type="AlphaFoldDB" id="A0A5K7SH90"/>
<comment type="similarity">
    <text evidence="1">Belongs to the CsgA/CsgB family.</text>
</comment>
<sequence length="286" mass="31042">MKKIIILLFLLVFGVSSVFSQKKDKDKEDHEIIQQIRTSGLADILSFQTQSRNTGNVAFTQQIGDWNKASVNQQAGQGSAFANQASSIQQGNSNEMTIGQIGSGNVLLGLQLGYVTSEIERNQGNHYGFGLDIGNGNAYAYGHDKGTTETIVAGDRNKLIISQDGSNNGVLAIQQGSDNSISAGQKGSNNYLLLMQQGNRNSISGYVQENQEERPNYDAIIQIGNDLTLSATDLSKSKPNGNSFRQEGEHLSLQINNQFANTLGGIEINQTGKDMKVVVDQTYFIK</sequence>
<accession>A0A5K7SH90</accession>
<evidence type="ECO:0000313" key="3">
    <source>
        <dbReference type="EMBL" id="BBE20869.1"/>
    </source>
</evidence>
<name>A0A5K7SH90_9BACT</name>